<protein>
    <recommendedName>
        <fullName evidence="4">Flagellar biosynthesis protein FlgN</fullName>
    </recommendedName>
</protein>
<keyword evidence="3" id="KW-1185">Reference proteome</keyword>
<sequence>MSANELSAALWRERELLELLAFKLEEEHLLLTAGRTRWLPYATREVEQVVERLSGASLARSIAATTLAELWRAPHDATLRQLIEHAPDETWREILTGHLAALTELTGQIRELRDGNERFLRQAARSAEETLAATDGLGDRYDASGGQTASARGGDLFVKDL</sequence>
<dbReference type="Gene3D" id="1.20.58.300">
    <property type="entry name" value="FlgN-like"/>
    <property type="match status" value="1"/>
</dbReference>
<dbReference type="EMBL" id="BSUL01000001">
    <property type="protein sequence ID" value="GMA27854.1"/>
    <property type="molecule type" value="Genomic_DNA"/>
</dbReference>
<dbReference type="SUPFAM" id="SSF140566">
    <property type="entry name" value="FlgN-like"/>
    <property type="match status" value="1"/>
</dbReference>
<gene>
    <name evidence="2" type="ORF">GCM10025874_11070</name>
</gene>
<name>A0AA37X8T1_9MICO</name>
<evidence type="ECO:0000313" key="2">
    <source>
        <dbReference type="EMBL" id="GMA27854.1"/>
    </source>
</evidence>
<evidence type="ECO:0008006" key="4">
    <source>
        <dbReference type="Google" id="ProtNLM"/>
    </source>
</evidence>
<keyword evidence="1" id="KW-1005">Bacterial flagellum biogenesis</keyword>
<evidence type="ECO:0000256" key="1">
    <source>
        <dbReference type="ARBA" id="ARBA00022795"/>
    </source>
</evidence>
<dbReference type="AlphaFoldDB" id="A0AA37X8T1"/>
<organism evidence="2 3">
    <name type="scientific">Arenivirga flava</name>
    <dbReference type="NCBI Taxonomy" id="1930060"/>
    <lineage>
        <taxon>Bacteria</taxon>
        <taxon>Bacillati</taxon>
        <taxon>Actinomycetota</taxon>
        <taxon>Actinomycetes</taxon>
        <taxon>Micrococcales</taxon>
        <taxon>Microbacteriaceae</taxon>
        <taxon>Arenivirga</taxon>
    </lineage>
</organism>
<accession>A0AA37X8T1</accession>
<dbReference type="Proteomes" id="UP001157160">
    <property type="component" value="Unassembled WGS sequence"/>
</dbReference>
<evidence type="ECO:0000313" key="3">
    <source>
        <dbReference type="Proteomes" id="UP001157160"/>
    </source>
</evidence>
<dbReference type="GO" id="GO:0044780">
    <property type="term" value="P:bacterial-type flagellum assembly"/>
    <property type="evidence" value="ECO:0007669"/>
    <property type="project" value="InterPro"/>
</dbReference>
<dbReference type="RefSeq" id="WP_284230799.1">
    <property type="nucleotide sequence ID" value="NZ_BSUL01000001.1"/>
</dbReference>
<comment type="caution">
    <text evidence="2">The sequence shown here is derived from an EMBL/GenBank/DDBJ whole genome shotgun (WGS) entry which is preliminary data.</text>
</comment>
<dbReference type="Pfam" id="PF05130">
    <property type="entry name" value="FlgN"/>
    <property type="match status" value="1"/>
</dbReference>
<proteinExistence type="predicted"/>
<dbReference type="InterPro" id="IPR007809">
    <property type="entry name" value="FlgN-like"/>
</dbReference>
<reference evidence="2 3" key="1">
    <citation type="journal article" date="2014" name="Int. J. Syst. Evol. Microbiol.">
        <title>Complete genome sequence of Corynebacterium casei LMG S-19264T (=DSM 44701T), isolated from a smear-ripened cheese.</title>
        <authorList>
            <consortium name="US DOE Joint Genome Institute (JGI-PGF)"/>
            <person name="Walter F."/>
            <person name="Albersmeier A."/>
            <person name="Kalinowski J."/>
            <person name="Ruckert C."/>
        </authorList>
    </citation>
    <scope>NUCLEOTIDE SEQUENCE [LARGE SCALE GENOMIC DNA]</scope>
    <source>
        <strain evidence="2 3">NBRC 112289</strain>
    </source>
</reference>
<dbReference type="InterPro" id="IPR036679">
    <property type="entry name" value="FlgN-like_sf"/>
</dbReference>